<dbReference type="Proteomes" id="UP000240904">
    <property type="component" value="Unassembled WGS sequence"/>
</dbReference>
<proteinExistence type="predicted"/>
<accession>A0A2T3MZV5</accession>
<keyword evidence="3" id="KW-1185">Reference proteome</keyword>
<reference evidence="2 3" key="1">
    <citation type="submission" date="2018-03" db="EMBL/GenBank/DDBJ databases">
        <title>Whole genome sequencing of Histamine producing bacteria.</title>
        <authorList>
            <person name="Butler K."/>
        </authorList>
    </citation>
    <scope>NUCLEOTIDE SEQUENCE [LARGE SCALE GENOMIC DNA]</scope>
    <source>
        <strain evidence="2 3">DSM 16190</strain>
    </source>
</reference>
<comment type="caution">
    <text evidence="2">The sequence shown here is derived from an EMBL/GenBank/DDBJ whole genome shotgun (WGS) entry which is preliminary data.</text>
</comment>
<sequence>MGREFNGIVLPAGIEVHRGKVRVTFTYNKKRYRKSLGLLPTKTNFKFSAGKLAGIRYRRVYQLRHTYAS</sequence>
<dbReference type="EMBL" id="PYMC01000005">
    <property type="protein sequence ID" value="PSW05479.1"/>
    <property type="molecule type" value="Genomic_DNA"/>
</dbReference>
<gene>
    <name evidence="2" type="ORF">C9I89_09540</name>
</gene>
<organism evidence="2 3">
    <name type="scientific">Photobacterium lipolyticum</name>
    <dbReference type="NCBI Taxonomy" id="266810"/>
    <lineage>
        <taxon>Bacteria</taxon>
        <taxon>Pseudomonadati</taxon>
        <taxon>Pseudomonadota</taxon>
        <taxon>Gammaproteobacteria</taxon>
        <taxon>Vibrionales</taxon>
        <taxon>Vibrionaceae</taxon>
        <taxon>Photobacterium</taxon>
    </lineage>
</organism>
<dbReference type="RefSeq" id="WP_107283120.1">
    <property type="nucleotide sequence ID" value="NZ_PYMC01000005.1"/>
</dbReference>
<feature type="domain" description="Min27-like integrase DNA-binding" evidence="1">
    <location>
        <begin position="11"/>
        <end position="56"/>
    </location>
</feature>
<dbReference type="Pfam" id="PF12167">
    <property type="entry name" value="Arm-DNA-bind_2"/>
    <property type="match status" value="1"/>
</dbReference>
<evidence type="ECO:0000313" key="3">
    <source>
        <dbReference type="Proteomes" id="UP000240904"/>
    </source>
</evidence>
<dbReference type="OrthoDB" id="5391994at2"/>
<evidence type="ECO:0000313" key="2">
    <source>
        <dbReference type="EMBL" id="PSW05479.1"/>
    </source>
</evidence>
<evidence type="ECO:0000259" key="1">
    <source>
        <dbReference type="Pfam" id="PF12167"/>
    </source>
</evidence>
<name>A0A2T3MZV5_9GAMM</name>
<dbReference type="AlphaFoldDB" id="A0A2T3MZV5"/>
<protein>
    <recommendedName>
        <fullName evidence="1">Min27-like integrase DNA-binding domain-containing protein</fullName>
    </recommendedName>
</protein>
<dbReference type="InterPro" id="IPR022000">
    <property type="entry name" value="Min27-like_integrase_DNA_bind"/>
</dbReference>